<evidence type="ECO:0000256" key="1">
    <source>
        <dbReference type="ARBA" id="ARBA00008898"/>
    </source>
</evidence>
<comment type="similarity">
    <text evidence="1">Belongs to the non-flavoprotein flavin reductase family.</text>
</comment>
<evidence type="ECO:0000256" key="2">
    <source>
        <dbReference type="ARBA" id="ARBA00023002"/>
    </source>
</evidence>
<dbReference type="EMBL" id="JAPWIJ010000005">
    <property type="protein sequence ID" value="MCZ4519476.1"/>
    <property type="molecule type" value="Genomic_DNA"/>
</dbReference>
<evidence type="ECO:0000259" key="3">
    <source>
        <dbReference type="SMART" id="SM00903"/>
    </source>
</evidence>
<keyword evidence="5" id="KW-1185">Reference proteome</keyword>
<accession>A0ABT4MER2</accession>
<dbReference type="PANTHER" id="PTHR30466">
    <property type="entry name" value="FLAVIN REDUCTASE"/>
    <property type="match status" value="1"/>
</dbReference>
<gene>
    <name evidence="4" type="ORF">O4220_13210</name>
</gene>
<evidence type="ECO:0000313" key="4">
    <source>
        <dbReference type="EMBL" id="MCZ4519476.1"/>
    </source>
</evidence>
<dbReference type="InterPro" id="IPR012349">
    <property type="entry name" value="Split_barrel_FMN-bd"/>
</dbReference>
<dbReference type="InterPro" id="IPR002563">
    <property type="entry name" value="Flavin_Rdtase-like_dom"/>
</dbReference>
<protein>
    <submittedName>
        <fullName evidence="4">Flavin reductase family protein</fullName>
    </submittedName>
</protein>
<dbReference type="SMART" id="SM00903">
    <property type="entry name" value="Flavin_Reduct"/>
    <property type="match status" value="1"/>
</dbReference>
<dbReference type="Gene3D" id="2.30.110.10">
    <property type="entry name" value="Electron Transport, Fmn-binding Protein, Chain A"/>
    <property type="match status" value="1"/>
</dbReference>
<dbReference type="Proteomes" id="UP001081071">
    <property type="component" value="Unassembled WGS sequence"/>
</dbReference>
<comment type="caution">
    <text evidence="4">The sequence shown here is derived from an EMBL/GenBank/DDBJ whole genome shotgun (WGS) entry which is preliminary data.</text>
</comment>
<name>A0ABT4MER2_9NOCA</name>
<dbReference type="PANTHER" id="PTHR30466:SF11">
    <property type="entry name" value="FLAVIN-DEPENDENT MONOOXYGENASE, REDUCTASE SUBUNIT HSAB"/>
    <property type="match status" value="1"/>
</dbReference>
<dbReference type="SUPFAM" id="SSF50475">
    <property type="entry name" value="FMN-binding split barrel"/>
    <property type="match status" value="1"/>
</dbReference>
<reference evidence="4" key="1">
    <citation type="submission" date="2022-12" db="EMBL/GenBank/DDBJ databases">
        <authorList>
            <person name="Krivoruchko A.V."/>
            <person name="Elkin A."/>
        </authorList>
    </citation>
    <scope>NUCLEOTIDE SEQUENCE</scope>
    <source>
        <strain evidence="4">IEGM 1391</strain>
    </source>
</reference>
<dbReference type="Pfam" id="PF01613">
    <property type="entry name" value="Flavin_Reduct"/>
    <property type="match status" value="1"/>
</dbReference>
<sequence length="175" mass="18289">MRGGLRPPESAHFRNVVGRYPTGVAIVTAATSEGPAGMAVNSFTSASLDPPLIIFCPAHSSTTWPVMQSSGIVAVNILAVEQEALGRQFAATGGDRFDGVRWSPGVNGAPLLAGASAWIEAHVVAEHPAGDHTVVIAMVDHLGADEGRDEPLIFHRGAFTGRRSATRNTIDGRAK</sequence>
<keyword evidence="2" id="KW-0560">Oxidoreductase</keyword>
<evidence type="ECO:0000313" key="5">
    <source>
        <dbReference type="Proteomes" id="UP001081071"/>
    </source>
</evidence>
<proteinExistence type="inferred from homology"/>
<organism evidence="4 5">
    <name type="scientific">Rhodococcus ruber</name>
    <dbReference type="NCBI Taxonomy" id="1830"/>
    <lineage>
        <taxon>Bacteria</taxon>
        <taxon>Bacillati</taxon>
        <taxon>Actinomycetota</taxon>
        <taxon>Actinomycetes</taxon>
        <taxon>Mycobacteriales</taxon>
        <taxon>Nocardiaceae</taxon>
        <taxon>Rhodococcus</taxon>
    </lineage>
</organism>
<feature type="domain" description="Flavin reductase like" evidence="3">
    <location>
        <begin position="17"/>
        <end position="161"/>
    </location>
</feature>
<dbReference type="InterPro" id="IPR050268">
    <property type="entry name" value="NADH-dep_flavin_reductase"/>
</dbReference>
<dbReference type="RefSeq" id="WP_269604842.1">
    <property type="nucleotide sequence ID" value="NZ_JAPWIJ010000005.1"/>
</dbReference>